<keyword evidence="2" id="KW-1185">Reference proteome</keyword>
<dbReference type="Proteomes" id="UP000773850">
    <property type="component" value="Unassembled WGS sequence"/>
</dbReference>
<protein>
    <submittedName>
        <fullName evidence="1">Uncharacterized protein</fullName>
    </submittedName>
</protein>
<name>A0ABQ7HKD9_GEOSE</name>
<evidence type="ECO:0000313" key="2">
    <source>
        <dbReference type="Proteomes" id="UP000773850"/>
    </source>
</evidence>
<sequence length="45" mass="4654">MGPPSSLLFADGANRGANEAAPAVRLCLLPVKADRAEEGSKGRFI</sequence>
<comment type="caution">
    <text evidence="1">The sequence shown here is derived from an EMBL/GenBank/DDBJ whole genome shotgun (WGS) entry which is preliminary data.</text>
</comment>
<evidence type="ECO:0000313" key="1">
    <source>
        <dbReference type="EMBL" id="KAF6512678.1"/>
    </source>
</evidence>
<accession>A0ABQ7HKD9</accession>
<reference evidence="1 2" key="1">
    <citation type="submission" date="2016-03" db="EMBL/GenBank/DDBJ databases">
        <title>Spore heat resistance.</title>
        <authorList>
            <person name="Boekhorst J."/>
            <person name="Berendsen E.M."/>
            <person name="Wells-Bennik M.H."/>
            <person name="Kuipers O.P."/>
        </authorList>
    </citation>
    <scope>NUCLEOTIDE SEQUENCE [LARGE SCALE GENOMIC DNA]</scope>
    <source>
        <strain evidence="1 2">GS8</strain>
    </source>
</reference>
<gene>
    <name evidence="1" type="ORF">GS8_157</name>
</gene>
<dbReference type="EMBL" id="LUCS01000003">
    <property type="protein sequence ID" value="KAF6512678.1"/>
    <property type="molecule type" value="Genomic_DNA"/>
</dbReference>
<proteinExistence type="predicted"/>
<organism evidence="1 2">
    <name type="scientific">Geobacillus stearothermophilus</name>
    <name type="common">Bacillus stearothermophilus</name>
    <dbReference type="NCBI Taxonomy" id="1422"/>
    <lineage>
        <taxon>Bacteria</taxon>
        <taxon>Bacillati</taxon>
        <taxon>Bacillota</taxon>
        <taxon>Bacilli</taxon>
        <taxon>Bacillales</taxon>
        <taxon>Anoxybacillaceae</taxon>
        <taxon>Geobacillus</taxon>
    </lineage>
</organism>